<keyword evidence="4" id="KW-1185">Reference proteome</keyword>
<keyword evidence="1" id="KW-0472">Membrane</keyword>
<dbReference type="GO" id="GO:0016020">
    <property type="term" value="C:membrane"/>
    <property type="evidence" value="ECO:0007669"/>
    <property type="project" value="TreeGrafter"/>
</dbReference>
<evidence type="ECO:0000256" key="1">
    <source>
        <dbReference type="SAM" id="Phobius"/>
    </source>
</evidence>
<dbReference type="AlphaFoldDB" id="A0A7J6I4S1"/>
<accession>A0A7J6I4S1</accession>
<reference evidence="3 4" key="1">
    <citation type="journal article" date="2020" name="bioRxiv">
        <title>Sequence and annotation of 42 cannabis genomes reveals extensive copy number variation in cannabinoid synthesis and pathogen resistance genes.</title>
        <authorList>
            <person name="Mckernan K.J."/>
            <person name="Helbert Y."/>
            <person name="Kane L.T."/>
            <person name="Ebling H."/>
            <person name="Zhang L."/>
            <person name="Liu B."/>
            <person name="Eaton Z."/>
            <person name="Mclaughlin S."/>
            <person name="Kingan S."/>
            <person name="Baybayan P."/>
            <person name="Concepcion G."/>
            <person name="Jordan M."/>
            <person name="Riva A."/>
            <person name="Barbazuk W."/>
            <person name="Harkins T."/>
        </authorList>
    </citation>
    <scope>NUCLEOTIDE SEQUENCE [LARGE SCALE GENOMIC DNA]</scope>
    <source>
        <strain evidence="4">cv. Jamaican Lion 4</strain>
        <tissue evidence="3">Leaf</tissue>
    </source>
</reference>
<name>A0A7J6I4S1_CANSA</name>
<feature type="chain" id="PRO_5029800188" evidence="2">
    <location>
        <begin position="27"/>
        <end position="453"/>
    </location>
</feature>
<keyword evidence="1" id="KW-0812">Transmembrane</keyword>
<evidence type="ECO:0000313" key="3">
    <source>
        <dbReference type="EMBL" id="KAF4402041.1"/>
    </source>
</evidence>
<evidence type="ECO:0000256" key="2">
    <source>
        <dbReference type="SAM" id="SignalP"/>
    </source>
</evidence>
<keyword evidence="1" id="KW-1133">Transmembrane helix</keyword>
<feature type="transmembrane region" description="Helical" evidence="1">
    <location>
        <begin position="112"/>
        <end position="137"/>
    </location>
</feature>
<organism evidence="3 4">
    <name type="scientific">Cannabis sativa</name>
    <name type="common">Hemp</name>
    <name type="synonym">Marijuana</name>
    <dbReference type="NCBI Taxonomy" id="3483"/>
    <lineage>
        <taxon>Eukaryota</taxon>
        <taxon>Viridiplantae</taxon>
        <taxon>Streptophyta</taxon>
        <taxon>Embryophyta</taxon>
        <taxon>Tracheophyta</taxon>
        <taxon>Spermatophyta</taxon>
        <taxon>Magnoliopsida</taxon>
        <taxon>eudicotyledons</taxon>
        <taxon>Gunneridae</taxon>
        <taxon>Pentapetalae</taxon>
        <taxon>rosids</taxon>
        <taxon>fabids</taxon>
        <taxon>Rosales</taxon>
        <taxon>Cannabaceae</taxon>
        <taxon>Cannabis</taxon>
    </lineage>
</organism>
<gene>
    <name evidence="3" type="ORF">G4B88_017553</name>
</gene>
<feature type="transmembrane region" description="Helical" evidence="1">
    <location>
        <begin position="404"/>
        <end position="425"/>
    </location>
</feature>
<dbReference type="PANTHER" id="PTHR31414">
    <property type="entry name" value="TRANSMEMBRANE PROTEIN DDB_G0292058"/>
    <property type="match status" value="1"/>
</dbReference>
<proteinExistence type="predicted"/>
<feature type="transmembrane region" description="Helical" evidence="1">
    <location>
        <begin position="73"/>
        <end position="92"/>
    </location>
</feature>
<feature type="signal peptide" evidence="2">
    <location>
        <begin position="1"/>
        <end position="26"/>
    </location>
</feature>
<feature type="transmembrane region" description="Helical" evidence="1">
    <location>
        <begin position="221"/>
        <end position="244"/>
    </location>
</feature>
<comment type="caution">
    <text evidence="3">The sequence shown here is derived from an EMBL/GenBank/DDBJ whole genome shotgun (WGS) entry which is preliminary data.</text>
</comment>
<feature type="transmembrane region" description="Helical" evidence="1">
    <location>
        <begin position="251"/>
        <end position="274"/>
    </location>
</feature>
<dbReference type="EMBL" id="JAATIQ010000009">
    <property type="protein sequence ID" value="KAF4402041.1"/>
    <property type="molecule type" value="Genomic_DNA"/>
</dbReference>
<dbReference type="PANTHER" id="PTHR31414:SF19">
    <property type="entry name" value="TRANSMEMBRANE PROTEIN"/>
    <property type="match status" value="1"/>
</dbReference>
<evidence type="ECO:0000313" key="4">
    <source>
        <dbReference type="Proteomes" id="UP000583929"/>
    </source>
</evidence>
<protein>
    <submittedName>
        <fullName evidence="3">Uncharacterized protein</fullName>
    </submittedName>
</protein>
<sequence>MSNTSASTNGVALSLLLFLFSSSLVSQNWQVLASPSQEQTIKRHDPLRRFKYYNGIYDVRNKHYWASTAFTGVHGYAIAGVWLVCGIGIGIFMSVKHKTMNNWPIKDLLDNYYLVTFCMILFFTILAIGASSLVLLANQSSMKKMENLKGTILSVGGEVRRSLKHVMKAMTHMQYLLVAYDPTMASTLNTTTHRLGSESRIVQYFVDKNGQSIERAIQISYVAHIVVVATNLVLITAALVLILLHWYPAFVFLIFLCWISTTLLWVLTGFDFFLHTLAEDTCYAFKDFESNPEKSSLSTMLPCMDSSYSNKMMAQIGYIVHTFITQVLASFTCYENDNVERCLRDGKFVSEEIYNMASAYSRSTQDILNVYPDLQSLSECKLVKDKFSYVVLNECVPFQVAVRLLWLSMLSLSVIMVVLVLIWFIKAIQDKARCFSLCSLIPRPQPRPIIHRF</sequence>
<dbReference type="Proteomes" id="UP000583929">
    <property type="component" value="Unassembled WGS sequence"/>
</dbReference>
<keyword evidence="2" id="KW-0732">Signal</keyword>
<dbReference type="InterPro" id="IPR040283">
    <property type="entry name" value="DDB_G0292058-like"/>
</dbReference>